<dbReference type="InterPro" id="IPR050836">
    <property type="entry name" value="SDS22/Internalin_LRR"/>
</dbReference>
<evidence type="ECO:0000313" key="3">
    <source>
        <dbReference type="EMBL" id="GAA0863098.1"/>
    </source>
</evidence>
<reference evidence="3 4" key="1">
    <citation type="journal article" date="2019" name="Int. J. Syst. Evol. Microbiol.">
        <title>The Global Catalogue of Microorganisms (GCM) 10K type strain sequencing project: providing services to taxonomists for standard genome sequencing and annotation.</title>
        <authorList>
            <consortium name="The Broad Institute Genomics Platform"/>
            <consortium name="The Broad Institute Genome Sequencing Center for Infectious Disease"/>
            <person name="Wu L."/>
            <person name="Ma J."/>
        </authorList>
    </citation>
    <scope>NUCLEOTIDE SEQUENCE [LARGE SCALE GENOMIC DNA]</scope>
    <source>
        <strain evidence="3 4">JCM 6486</strain>
    </source>
</reference>
<dbReference type="EMBL" id="BAAACP010000005">
    <property type="protein sequence ID" value="GAA0863098.1"/>
    <property type="molecule type" value="Genomic_DNA"/>
</dbReference>
<dbReference type="RefSeq" id="WP_346043620.1">
    <property type="nucleotide sequence ID" value="NZ_BAAACP010000005.1"/>
</dbReference>
<dbReference type="Pfam" id="PF13855">
    <property type="entry name" value="LRR_8"/>
    <property type="match status" value="1"/>
</dbReference>
<keyword evidence="4" id="KW-1185">Reference proteome</keyword>
<dbReference type="SUPFAM" id="SSF52075">
    <property type="entry name" value="Outer arm dynein light chain 1"/>
    <property type="match status" value="1"/>
</dbReference>
<dbReference type="Gene3D" id="2.60.40.10">
    <property type="entry name" value="Immunoglobulins"/>
    <property type="match status" value="1"/>
</dbReference>
<gene>
    <name evidence="3" type="ORF">GCM10008917_11120</name>
</gene>
<dbReference type="PANTHER" id="PTHR46652:SF3">
    <property type="entry name" value="LEUCINE-RICH REPEAT-CONTAINING PROTEIN 9"/>
    <property type="match status" value="1"/>
</dbReference>
<sequence length="367" mass="41800">MEKNTKYSYISSNLKLALAKKFNMHISEITKEFLSTLTEIDLPGNNIKNIEGIEFAKNATYINLTRNNIHDASCLSNLKNLTTLELNENKIEDINFLKNLKNLKNVGLESNNIKNIPNLKNNIKLNMINLDNNKILNLSNLTNDNFRNLTILASDQNILLEPIEIDFGKTVLFSSKVKWDDDTLVFLDNVQVSGEYDRVHTDEVPSILYSISEVFITNIKSDCVLKVDFYHEDVSTYPRILSGTIIQPIYLTKNSKVINKKDALDKKLETSQVQGCIKLENPTNSKKINNLYIFNNKIITLINDKGDTLYTTTNEVGEYVFDNVPLGKYTLLFPVLSDYNYTSASVHSLNIKSKDKYIVNASTKFIN</sequence>
<evidence type="ECO:0000256" key="2">
    <source>
        <dbReference type="ARBA" id="ARBA00022737"/>
    </source>
</evidence>
<proteinExistence type="predicted"/>
<dbReference type="PROSITE" id="PS51450">
    <property type="entry name" value="LRR"/>
    <property type="match status" value="4"/>
</dbReference>
<keyword evidence="1" id="KW-0433">Leucine-rich repeat</keyword>
<dbReference type="InterPro" id="IPR001611">
    <property type="entry name" value="Leu-rich_rpt"/>
</dbReference>
<dbReference type="InterPro" id="IPR013783">
    <property type="entry name" value="Ig-like_fold"/>
</dbReference>
<name>A0ABN1M1H4_9FIRM</name>
<dbReference type="PANTHER" id="PTHR46652">
    <property type="entry name" value="LEUCINE-RICH REPEAT AND IQ DOMAIN-CONTAINING PROTEIN 1-RELATED"/>
    <property type="match status" value="1"/>
</dbReference>
<dbReference type="Proteomes" id="UP001400965">
    <property type="component" value="Unassembled WGS sequence"/>
</dbReference>
<dbReference type="SMART" id="SM00365">
    <property type="entry name" value="LRR_SD22"/>
    <property type="match status" value="3"/>
</dbReference>
<dbReference type="SUPFAM" id="SSF49478">
    <property type="entry name" value="Cna protein B-type domain"/>
    <property type="match status" value="1"/>
</dbReference>
<dbReference type="InterPro" id="IPR032675">
    <property type="entry name" value="LRR_dom_sf"/>
</dbReference>
<protein>
    <submittedName>
        <fullName evidence="3">Uncharacterized protein</fullName>
    </submittedName>
</protein>
<keyword evidence="2" id="KW-0677">Repeat</keyword>
<comment type="caution">
    <text evidence="3">The sequence shown here is derived from an EMBL/GenBank/DDBJ whole genome shotgun (WGS) entry which is preliminary data.</text>
</comment>
<organism evidence="3 4">
    <name type="scientific">Paraclostridium tenue</name>
    <dbReference type="NCBI Taxonomy" id="1737"/>
    <lineage>
        <taxon>Bacteria</taxon>
        <taxon>Bacillati</taxon>
        <taxon>Bacillota</taxon>
        <taxon>Clostridia</taxon>
        <taxon>Peptostreptococcales</taxon>
        <taxon>Peptostreptococcaceae</taxon>
        <taxon>Paraclostridium</taxon>
    </lineage>
</organism>
<dbReference type="Gene3D" id="3.80.10.10">
    <property type="entry name" value="Ribonuclease Inhibitor"/>
    <property type="match status" value="1"/>
</dbReference>
<evidence type="ECO:0000313" key="4">
    <source>
        <dbReference type="Proteomes" id="UP001400965"/>
    </source>
</evidence>
<accession>A0ABN1M1H4</accession>
<evidence type="ECO:0000256" key="1">
    <source>
        <dbReference type="ARBA" id="ARBA00022614"/>
    </source>
</evidence>